<protein>
    <submittedName>
        <fullName evidence="1">Uncharacterized protein YuzE</fullName>
    </submittedName>
</protein>
<evidence type="ECO:0000313" key="2">
    <source>
        <dbReference type="Proteomes" id="UP000757540"/>
    </source>
</evidence>
<sequence>MSAEAVPLRLDHDREVDAAYINLTGRDLVDGEAITQIQVEDPRLHGTIVIDLDGDERVLGIELVGFEEMKAGIVPR</sequence>
<dbReference type="EMBL" id="JABEZU010000001">
    <property type="protein sequence ID" value="NOV96037.1"/>
    <property type="molecule type" value="Genomic_DNA"/>
</dbReference>
<reference evidence="1 2" key="1">
    <citation type="submission" date="2020-05" db="EMBL/GenBank/DDBJ databases">
        <title>Genomic Encyclopedia of Type Strains, Phase III (KMG-III): the genomes of soil and plant-associated and newly described type strains.</title>
        <authorList>
            <person name="Whitman W."/>
        </authorList>
    </citation>
    <scope>NUCLEOTIDE SEQUENCE [LARGE SCALE GENOMIC DNA]</scope>
    <source>
        <strain evidence="1 2">KCTC 19046</strain>
    </source>
</reference>
<dbReference type="Pfam" id="PF10049">
    <property type="entry name" value="DUF2283"/>
    <property type="match status" value="1"/>
</dbReference>
<gene>
    <name evidence="1" type="ORF">HDG69_000590</name>
</gene>
<comment type="caution">
    <text evidence="1">The sequence shown here is derived from an EMBL/GenBank/DDBJ whole genome shotgun (WGS) entry which is preliminary data.</text>
</comment>
<accession>A0ABX1ZZK2</accession>
<dbReference type="Proteomes" id="UP000757540">
    <property type="component" value="Unassembled WGS sequence"/>
</dbReference>
<proteinExistence type="predicted"/>
<keyword evidence="2" id="KW-1185">Reference proteome</keyword>
<organism evidence="1 2">
    <name type="scientific">Isoptericola halotolerans</name>
    <dbReference type="NCBI Taxonomy" id="300560"/>
    <lineage>
        <taxon>Bacteria</taxon>
        <taxon>Bacillati</taxon>
        <taxon>Actinomycetota</taxon>
        <taxon>Actinomycetes</taxon>
        <taxon>Micrococcales</taxon>
        <taxon>Promicromonosporaceae</taxon>
        <taxon>Isoptericola</taxon>
    </lineage>
</organism>
<dbReference type="InterPro" id="IPR019270">
    <property type="entry name" value="DUF2283"/>
</dbReference>
<name>A0ABX1ZZK2_9MICO</name>
<evidence type="ECO:0000313" key="1">
    <source>
        <dbReference type="EMBL" id="NOV96037.1"/>
    </source>
</evidence>